<sequence length="336" mass="36949">MSNTPVILYGYDASPFATKVKNLLLLKKIPHKRVDVSMMLPRPEITDLLGVKYRRIPILAIGNDIYCDTSLIANVLERRFPTSQGYGTLFPPRVGTSKADTGLAKAVTVYWNDKVVFPLGGNSLPYGKLGASFLADRSQWAGAPIDPTTLAKGQGVRTSTLASHFHLVEEQLSDGRQWLLDTEKPGLVDVDVHFLLSWLQTFKNLKEIYDPAVVPKTLEWIARTTAYLKEQEQGKVASYEKISGDAAAKVVASASYEDEKVVGFVETEAKRLGVAFGDTVSVIPTDNAKIATVGRLISLNREEFAIEVVGTVGKVRVHFPRLEFSLKIQTPATSKL</sequence>
<organism evidence="1 2">
    <name type="scientific">Irpex rosettiformis</name>
    <dbReference type="NCBI Taxonomy" id="378272"/>
    <lineage>
        <taxon>Eukaryota</taxon>
        <taxon>Fungi</taxon>
        <taxon>Dikarya</taxon>
        <taxon>Basidiomycota</taxon>
        <taxon>Agaricomycotina</taxon>
        <taxon>Agaricomycetes</taxon>
        <taxon>Polyporales</taxon>
        <taxon>Irpicaceae</taxon>
        <taxon>Irpex</taxon>
    </lineage>
</organism>
<reference evidence="1" key="1">
    <citation type="journal article" date="2021" name="Environ. Microbiol.">
        <title>Gene family expansions and transcriptome signatures uncover fungal adaptations to wood decay.</title>
        <authorList>
            <person name="Hage H."/>
            <person name="Miyauchi S."/>
            <person name="Viragh M."/>
            <person name="Drula E."/>
            <person name="Min B."/>
            <person name="Chaduli D."/>
            <person name="Navarro D."/>
            <person name="Favel A."/>
            <person name="Norest M."/>
            <person name="Lesage-Meessen L."/>
            <person name="Balint B."/>
            <person name="Merenyi Z."/>
            <person name="de Eugenio L."/>
            <person name="Morin E."/>
            <person name="Martinez A.T."/>
            <person name="Baldrian P."/>
            <person name="Stursova M."/>
            <person name="Martinez M.J."/>
            <person name="Novotny C."/>
            <person name="Magnuson J.K."/>
            <person name="Spatafora J.W."/>
            <person name="Maurice S."/>
            <person name="Pangilinan J."/>
            <person name="Andreopoulos W."/>
            <person name="LaButti K."/>
            <person name="Hundley H."/>
            <person name="Na H."/>
            <person name="Kuo A."/>
            <person name="Barry K."/>
            <person name="Lipzen A."/>
            <person name="Henrissat B."/>
            <person name="Riley R."/>
            <person name="Ahrendt S."/>
            <person name="Nagy L.G."/>
            <person name="Grigoriev I.V."/>
            <person name="Martin F."/>
            <person name="Rosso M.N."/>
        </authorList>
    </citation>
    <scope>NUCLEOTIDE SEQUENCE</scope>
    <source>
        <strain evidence="1">CBS 384.51</strain>
    </source>
</reference>
<proteinExistence type="predicted"/>
<protein>
    <submittedName>
        <fullName evidence="1">Uncharacterized protein</fullName>
    </submittedName>
</protein>
<evidence type="ECO:0000313" key="1">
    <source>
        <dbReference type="EMBL" id="KAI0089149.1"/>
    </source>
</evidence>
<gene>
    <name evidence="1" type="ORF">BDY19DRAFT_944414</name>
</gene>
<comment type="caution">
    <text evidence="1">The sequence shown here is derived from an EMBL/GenBank/DDBJ whole genome shotgun (WGS) entry which is preliminary data.</text>
</comment>
<accession>A0ACB8U4J6</accession>
<keyword evidence="2" id="KW-1185">Reference proteome</keyword>
<dbReference type="EMBL" id="MU274911">
    <property type="protein sequence ID" value="KAI0089149.1"/>
    <property type="molecule type" value="Genomic_DNA"/>
</dbReference>
<dbReference type="Proteomes" id="UP001055072">
    <property type="component" value="Unassembled WGS sequence"/>
</dbReference>
<evidence type="ECO:0000313" key="2">
    <source>
        <dbReference type="Proteomes" id="UP001055072"/>
    </source>
</evidence>
<name>A0ACB8U4J6_9APHY</name>